<reference evidence="3 4" key="1">
    <citation type="submission" date="2024-01" db="EMBL/GenBank/DDBJ databases">
        <title>Novel species of the genus Luteimonas isolated from rivers.</title>
        <authorList>
            <person name="Lu H."/>
        </authorList>
    </citation>
    <scope>NUCLEOTIDE SEQUENCE [LARGE SCALE GENOMIC DNA]</scope>
    <source>
        <strain evidence="3 4">FXH3W</strain>
    </source>
</reference>
<evidence type="ECO:0000313" key="3">
    <source>
        <dbReference type="EMBL" id="MEF2155085.1"/>
    </source>
</evidence>
<dbReference type="Pfam" id="PF05166">
    <property type="entry name" value="YcgL"/>
    <property type="match status" value="1"/>
</dbReference>
<feature type="domain" description="YcgL" evidence="2">
    <location>
        <begin position="1"/>
        <end position="84"/>
    </location>
</feature>
<evidence type="ECO:0000256" key="1">
    <source>
        <dbReference type="HAMAP-Rule" id="MF_01866"/>
    </source>
</evidence>
<organism evidence="3 4">
    <name type="scientific">Aquilutibacter rugosus</name>
    <dbReference type="NCBI Taxonomy" id="3115820"/>
    <lineage>
        <taxon>Bacteria</taxon>
        <taxon>Pseudomonadati</taxon>
        <taxon>Pseudomonadota</taxon>
        <taxon>Gammaproteobacteria</taxon>
        <taxon>Lysobacterales</taxon>
        <taxon>Lysobacteraceae</taxon>
        <taxon>Aquilutibacter</taxon>
    </lineage>
</organism>
<dbReference type="InterPro" id="IPR027354">
    <property type="entry name" value="YcgL_dom"/>
</dbReference>
<dbReference type="EMBL" id="JAZHBO010000001">
    <property type="protein sequence ID" value="MEF2155085.1"/>
    <property type="molecule type" value="Genomic_DNA"/>
</dbReference>
<sequence>MQVFVYRSVRKQGAYLYVSRRDAFDAVPPPILQSLGRLDFALEFELTPDRKLAREDAATVLQHLKERGFHLQLPPNTNFDPMTDDWGTDA</sequence>
<keyword evidence="4" id="KW-1185">Reference proteome</keyword>
<dbReference type="InterPro" id="IPR038068">
    <property type="entry name" value="YcgL-like_sf"/>
</dbReference>
<proteinExistence type="inferred from homology"/>
<evidence type="ECO:0000259" key="2">
    <source>
        <dbReference type="PROSITE" id="PS51648"/>
    </source>
</evidence>
<dbReference type="Proteomes" id="UP001356170">
    <property type="component" value="Unassembled WGS sequence"/>
</dbReference>
<protein>
    <recommendedName>
        <fullName evidence="1">YcgL domain-containing protein V3390_02410</fullName>
    </recommendedName>
</protein>
<accession>A0ABU7UXD5</accession>
<evidence type="ECO:0000313" key="4">
    <source>
        <dbReference type="Proteomes" id="UP001356170"/>
    </source>
</evidence>
<name>A0ABU7UXD5_9GAMM</name>
<dbReference type="PROSITE" id="PS51648">
    <property type="entry name" value="YCGL"/>
    <property type="match status" value="1"/>
</dbReference>
<dbReference type="SUPFAM" id="SSF160191">
    <property type="entry name" value="YcgL-like"/>
    <property type="match status" value="1"/>
</dbReference>
<dbReference type="Gene3D" id="3.10.510.20">
    <property type="entry name" value="YcgL domain"/>
    <property type="match status" value="1"/>
</dbReference>
<gene>
    <name evidence="3" type="ORF">V3390_02410</name>
</gene>
<dbReference type="HAMAP" id="MF_01866">
    <property type="entry name" value="UPF0745"/>
    <property type="match status" value="1"/>
</dbReference>
<dbReference type="PANTHER" id="PTHR38109:SF1">
    <property type="entry name" value="PROTEIN YCGL"/>
    <property type="match status" value="1"/>
</dbReference>
<dbReference type="RefSeq" id="WP_331690141.1">
    <property type="nucleotide sequence ID" value="NZ_JAZHBN010000008.1"/>
</dbReference>
<dbReference type="PANTHER" id="PTHR38109">
    <property type="entry name" value="PROTEIN YCGL"/>
    <property type="match status" value="1"/>
</dbReference>
<comment type="caution">
    <text evidence="3">The sequence shown here is derived from an EMBL/GenBank/DDBJ whole genome shotgun (WGS) entry which is preliminary data.</text>
</comment>